<accession>A0ABP0BCU5</accession>
<feature type="transmembrane region" description="Helical" evidence="1">
    <location>
        <begin position="15"/>
        <end position="38"/>
    </location>
</feature>
<dbReference type="Pfam" id="PF24800">
    <property type="entry name" value="DUF7702"/>
    <property type="match status" value="1"/>
</dbReference>
<feature type="transmembrane region" description="Helical" evidence="1">
    <location>
        <begin position="229"/>
        <end position="252"/>
    </location>
</feature>
<evidence type="ECO:0000313" key="4">
    <source>
        <dbReference type="Proteomes" id="UP001642405"/>
    </source>
</evidence>
<feature type="transmembrane region" description="Helical" evidence="1">
    <location>
        <begin position="153"/>
        <end position="171"/>
    </location>
</feature>
<protein>
    <recommendedName>
        <fullName evidence="2">DUF7702 domain-containing protein</fullName>
    </recommendedName>
</protein>
<evidence type="ECO:0000256" key="1">
    <source>
        <dbReference type="SAM" id="Phobius"/>
    </source>
</evidence>
<keyword evidence="1" id="KW-1133">Transmembrane helix</keyword>
<feature type="domain" description="DUF7702" evidence="2">
    <location>
        <begin position="18"/>
        <end position="252"/>
    </location>
</feature>
<evidence type="ECO:0000313" key="3">
    <source>
        <dbReference type="EMBL" id="CAK7217405.1"/>
    </source>
</evidence>
<keyword evidence="1" id="KW-0812">Transmembrane</keyword>
<keyword evidence="4" id="KW-1185">Reference proteome</keyword>
<proteinExistence type="predicted"/>
<dbReference type="InterPro" id="IPR056119">
    <property type="entry name" value="DUF7702"/>
</dbReference>
<name>A0ABP0BCU5_9PEZI</name>
<feature type="transmembrane region" description="Helical" evidence="1">
    <location>
        <begin position="191"/>
        <end position="209"/>
    </location>
</feature>
<dbReference type="PANTHER" id="PTHR42109:SF2">
    <property type="entry name" value="INTEGRAL MEMBRANE PROTEIN"/>
    <property type="match status" value="1"/>
</dbReference>
<dbReference type="EMBL" id="CAWUHB010000013">
    <property type="protein sequence ID" value="CAK7217405.1"/>
    <property type="molecule type" value="Genomic_DNA"/>
</dbReference>
<gene>
    <name evidence="3" type="ORF">SCUCBS95973_003140</name>
</gene>
<dbReference type="PANTHER" id="PTHR42109">
    <property type="entry name" value="UNPLACED GENOMIC SCAFFOLD UM_SCAF_CONTIG_1.265, WHOLE GENOME SHOTGUN SEQUENCE"/>
    <property type="match status" value="1"/>
</dbReference>
<feature type="transmembrane region" description="Helical" evidence="1">
    <location>
        <begin position="120"/>
        <end position="141"/>
    </location>
</feature>
<organism evidence="3 4">
    <name type="scientific">Sporothrix curviconia</name>
    <dbReference type="NCBI Taxonomy" id="1260050"/>
    <lineage>
        <taxon>Eukaryota</taxon>
        <taxon>Fungi</taxon>
        <taxon>Dikarya</taxon>
        <taxon>Ascomycota</taxon>
        <taxon>Pezizomycotina</taxon>
        <taxon>Sordariomycetes</taxon>
        <taxon>Sordariomycetidae</taxon>
        <taxon>Ophiostomatales</taxon>
        <taxon>Ophiostomataceae</taxon>
        <taxon>Sporothrix</taxon>
    </lineage>
</organism>
<comment type="caution">
    <text evidence="3">The sequence shown here is derived from an EMBL/GenBank/DDBJ whole genome shotgun (WGS) entry which is preliminary data.</text>
</comment>
<feature type="transmembrane region" description="Helical" evidence="1">
    <location>
        <begin position="45"/>
        <end position="66"/>
    </location>
</feature>
<dbReference type="Proteomes" id="UP001642405">
    <property type="component" value="Unassembled WGS sequence"/>
</dbReference>
<reference evidence="3 4" key="1">
    <citation type="submission" date="2024-01" db="EMBL/GenBank/DDBJ databases">
        <authorList>
            <person name="Allen C."/>
            <person name="Tagirdzhanova G."/>
        </authorList>
    </citation>
    <scope>NUCLEOTIDE SEQUENCE [LARGE SCALE GENOMIC DNA]</scope>
</reference>
<keyword evidence="1" id="KW-0472">Membrane</keyword>
<evidence type="ECO:0000259" key="2">
    <source>
        <dbReference type="Pfam" id="PF24800"/>
    </source>
</evidence>
<feature type="transmembrane region" description="Helical" evidence="1">
    <location>
        <begin position="78"/>
        <end position="99"/>
    </location>
</feature>
<sequence length="310" mass="33972">MSTTTSTLSPPSQSVINLTIADLVIYTILFFPAVWVTWKHGKTGMVCWPIFISYFALRFTADAYQIATRHAPETYNEVVIMTNAGGLACLSLTIIGLVYEANMILPLPPRSRTEKIILGVTHLANTGGIAVATYGGAPSATTTSGVVNENLNQIGNCLMLFVMFTICWWLWPTWQRLMTVPNHPNFRNAQVLLFAAVAAMPFHLVRLAYNTTYAFVRVPSLDPVMGSFATRLILLFFMQLAVAVFCTVAGYLSTNVVPRSALSGDDLILTKNQTSGASTVMDVEMSYGNSQLENGAMSHELQQLRPTRSA</sequence>